<feature type="signal peptide" evidence="1">
    <location>
        <begin position="1"/>
        <end position="19"/>
    </location>
</feature>
<evidence type="ECO:0000313" key="2">
    <source>
        <dbReference type="EMBL" id="KAJ2784982.1"/>
    </source>
</evidence>
<organism evidence="2 3">
    <name type="scientific">Coemansia javaensis</name>
    <dbReference type="NCBI Taxonomy" id="2761396"/>
    <lineage>
        <taxon>Eukaryota</taxon>
        <taxon>Fungi</taxon>
        <taxon>Fungi incertae sedis</taxon>
        <taxon>Zoopagomycota</taxon>
        <taxon>Kickxellomycotina</taxon>
        <taxon>Kickxellomycetes</taxon>
        <taxon>Kickxellales</taxon>
        <taxon>Kickxellaceae</taxon>
        <taxon>Coemansia</taxon>
    </lineage>
</organism>
<evidence type="ECO:0000256" key="1">
    <source>
        <dbReference type="SAM" id="SignalP"/>
    </source>
</evidence>
<dbReference type="OrthoDB" id="5557989at2759"/>
<dbReference type="EMBL" id="JANBUL010000017">
    <property type="protein sequence ID" value="KAJ2784982.1"/>
    <property type="molecule type" value="Genomic_DNA"/>
</dbReference>
<accession>A0A9W8LMA3</accession>
<proteinExistence type="predicted"/>
<name>A0A9W8LMA3_9FUNG</name>
<dbReference type="Proteomes" id="UP001140217">
    <property type="component" value="Unassembled WGS sequence"/>
</dbReference>
<protein>
    <submittedName>
        <fullName evidence="2">Uncharacterized protein</fullName>
    </submittedName>
</protein>
<keyword evidence="3" id="KW-1185">Reference proteome</keyword>
<dbReference type="AlphaFoldDB" id="A0A9W8LMA3"/>
<gene>
    <name evidence="2" type="ORF">H4R18_000796</name>
</gene>
<comment type="caution">
    <text evidence="2">The sequence shown here is derived from an EMBL/GenBank/DDBJ whole genome shotgun (WGS) entry which is preliminary data.</text>
</comment>
<sequence length="311" mass="33408">MRLLGLVSALAALAAAASAAGDDAAARAQRIVCQVNRDRESRYLAPVFLHRTLSDVAEDVGQRYEAGALGSSYFDQVFTARIAPLGSSVRASYKVLGSFETEREYVQALEASIYDALFDRTLDAIGVYERNGVYTAVLASALAQRPDVIETCPTGTAQFTPSDDGSSGAVVDGVDLPRFLCGLNGRRAHAQAGAFVVHRALAAEARAQVDQMATLGRFTVDGPRKVDESIYAQNVHVKQLYWMAGDSYRSAAALVDLLTAAYEDKVLNPTYSVIGVAQKNGYWSVILATLYRSVYARNPCPLTLGGVDYTS</sequence>
<evidence type="ECO:0000313" key="3">
    <source>
        <dbReference type="Proteomes" id="UP001140217"/>
    </source>
</evidence>
<keyword evidence="1" id="KW-0732">Signal</keyword>
<reference evidence="2" key="1">
    <citation type="submission" date="2022-07" db="EMBL/GenBank/DDBJ databases">
        <title>Phylogenomic reconstructions and comparative analyses of Kickxellomycotina fungi.</title>
        <authorList>
            <person name="Reynolds N.K."/>
            <person name="Stajich J.E."/>
            <person name="Barry K."/>
            <person name="Grigoriev I.V."/>
            <person name="Crous P."/>
            <person name="Smith M.E."/>
        </authorList>
    </citation>
    <scope>NUCLEOTIDE SEQUENCE</scope>
    <source>
        <strain evidence="2">NBRC 105414</strain>
    </source>
</reference>
<feature type="chain" id="PRO_5040972184" evidence="1">
    <location>
        <begin position="20"/>
        <end position="311"/>
    </location>
</feature>